<proteinExistence type="inferred from homology"/>
<evidence type="ECO:0008006" key="6">
    <source>
        <dbReference type="Google" id="ProtNLM"/>
    </source>
</evidence>
<keyword evidence="5" id="KW-1185">Reference proteome</keyword>
<reference evidence="4 5" key="1">
    <citation type="submission" date="2016-10" db="EMBL/GenBank/DDBJ databases">
        <authorList>
            <person name="de Groot N.N."/>
        </authorList>
    </citation>
    <scope>NUCLEOTIDE SEQUENCE [LARGE SCALE GENOMIC DNA]</scope>
    <source>
        <strain evidence="4 5">CCM7597</strain>
    </source>
</reference>
<dbReference type="EMBL" id="FNQR01000006">
    <property type="protein sequence ID" value="SEA58707.1"/>
    <property type="molecule type" value="Genomic_DNA"/>
</dbReference>
<dbReference type="PROSITE" id="PS00061">
    <property type="entry name" value="ADH_SHORT"/>
    <property type="match status" value="1"/>
</dbReference>
<dbReference type="CDD" id="cd05233">
    <property type="entry name" value="SDR_c"/>
    <property type="match status" value="1"/>
</dbReference>
<dbReference type="RefSeq" id="WP_093044527.1">
    <property type="nucleotide sequence ID" value="NZ_FNQR01000006.1"/>
</dbReference>
<protein>
    <recommendedName>
        <fullName evidence="6">Short-chain dehydrogenase</fullName>
    </recommendedName>
</protein>
<dbReference type="InterPro" id="IPR036291">
    <property type="entry name" value="NAD(P)-bd_dom_sf"/>
</dbReference>
<dbReference type="Proteomes" id="UP000198584">
    <property type="component" value="Unassembled WGS sequence"/>
</dbReference>
<dbReference type="SUPFAM" id="SSF51735">
    <property type="entry name" value="NAD(P)-binding Rossmann-fold domains"/>
    <property type="match status" value="1"/>
</dbReference>
<dbReference type="Pfam" id="PF00106">
    <property type="entry name" value="adh_short"/>
    <property type="match status" value="1"/>
</dbReference>
<dbReference type="PRINTS" id="PR00081">
    <property type="entry name" value="GDHRDH"/>
</dbReference>
<sequence length="264" mass="29443">MNPLVKNKKVLVTGASGGIGQFIAIHIAMNGGTPILIARSADKLKVIASILEEKFHVSCHWYQADLSKEEEWKAVSDRIIAEHDRIDALVNNAGLGVFDYFAHSKWEDINRMIQVNITALLRATYQVVPHMIAHGNGHIVNIASQSGKMATPKSAVYAATKHAVLGFTNALRMEMAHHGIRVTGVNLGPVRTNFFAQADPSGDYQRAVEPWMLDANQVARRIVNQLFKDKREINLPAWMEAGSKLHYQFPGLTEKMLHKQFNKK</sequence>
<evidence type="ECO:0000313" key="5">
    <source>
        <dbReference type="Proteomes" id="UP000198584"/>
    </source>
</evidence>
<evidence type="ECO:0000256" key="3">
    <source>
        <dbReference type="RuleBase" id="RU000363"/>
    </source>
</evidence>
<name>A0A1H4CE77_9BACI</name>
<dbReference type="InterPro" id="IPR002347">
    <property type="entry name" value="SDR_fam"/>
</dbReference>
<organism evidence="4 5">
    <name type="scientific">Thalassobacillus cyri</name>
    <dbReference type="NCBI Taxonomy" id="571932"/>
    <lineage>
        <taxon>Bacteria</taxon>
        <taxon>Bacillati</taxon>
        <taxon>Bacillota</taxon>
        <taxon>Bacilli</taxon>
        <taxon>Bacillales</taxon>
        <taxon>Bacillaceae</taxon>
        <taxon>Thalassobacillus</taxon>
    </lineage>
</organism>
<dbReference type="GO" id="GO:0016020">
    <property type="term" value="C:membrane"/>
    <property type="evidence" value="ECO:0007669"/>
    <property type="project" value="TreeGrafter"/>
</dbReference>
<dbReference type="InterPro" id="IPR020904">
    <property type="entry name" value="Sc_DH/Rdtase_CS"/>
</dbReference>
<dbReference type="GO" id="GO:0016491">
    <property type="term" value="F:oxidoreductase activity"/>
    <property type="evidence" value="ECO:0007669"/>
    <property type="project" value="UniProtKB-KW"/>
</dbReference>
<dbReference type="Gene3D" id="3.40.50.720">
    <property type="entry name" value="NAD(P)-binding Rossmann-like Domain"/>
    <property type="match status" value="1"/>
</dbReference>
<evidence type="ECO:0000256" key="2">
    <source>
        <dbReference type="ARBA" id="ARBA00023002"/>
    </source>
</evidence>
<evidence type="ECO:0000256" key="1">
    <source>
        <dbReference type="ARBA" id="ARBA00006484"/>
    </source>
</evidence>
<dbReference type="STRING" id="571932.SAMN05421743_10625"/>
<dbReference type="PANTHER" id="PTHR44196">
    <property type="entry name" value="DEHYDROGENASE/REDUCTASE SDR FAMILY MEMBER 7B"/>
    <property type="match status" value="1"/>
</dbReference>
<keyword evidence="2" id="KW-0560">Oxidoreductase</keyword>
<dbReference type="PANTHER" id="PTHR44196:SF1">
    <property type="entry name" value="DEHYDROGENASE_REDUCTASE SDR FAMILY MEMBER 7B"/>
    <property type="match status" value="1"/>
</dbReference>
<dbReference type="PIRSF" id="PIRSF000126">
    <property type="entry name" value="11-beta-HSD1"/>
    <property type="match status" value="1"/>
</dbReference>
<gene>
    <name evidence="4" type="ORF">SAMN05421743_10625</name>
</gene>
<dbReference type="PRINTS" id="PR00080">
    <property type="entry name" value="SDRFAMILY"/>
</dbReference>
<dbReference type="AlphaFoldDB" id="A0A1H4CE77"/>
<dbReference type="OrthoDB" id="9793345at2"/>
<comment type="similarity">
    <text evidence="1 3">Belongs to the short-chain dehydrogenases/reductases (SDR) family.</text>
</comment>
<accession>A0A1H4CE77</accession>
<evidence type="ECO:0000313" key="4">
    <source>
        <dbReference type="EMBL" id="SEA58707.1"/>
    </source>
</evidence>